<protein>
    <recommendedName>
        <fullName evidence="1">vWA found in TerF C terminus domain-containing protein</fullName>
    </recommendedName>
</protein>
<evidence type="ECO:0000259" key="1">
    <source>
        <dbReference type="Pfam" id="PF10138"/>
    </source>
</evidence>
<comment type="caution">
    <text evidence="2">The sequence shown here is derived from an EMBL/GenBank/DDBJ whole genome shotgun (WGS) entry which is preliminary data.</text>
</comment>
<dbReference type="EMBL" id="BNBF01000008">
    <property type="protein sequence ID" value="GHG49471.1"/>
    <property type="molecule type" value="Genomic_DNA"/>
</dbReference>
<reference evidence="3" key="1">
    <citation type="journal article" date="2019" name="Int. J. Syst. Evol. Microbiol.">
        <title>The Global Catalogue of Microorganisms (GCM) 10K type strain sequencing project: providing services to taxonomists for standard genome sequencing and annotation.</title>
        <authorList>
            <consortium name="The Broad Institute Genomics Platform"/>
            <consortium name="The Broad Institute Genome Sequencing Center for Infectious Disease"/>
            <person name="Wu L."/>
            <person name="Ma J."/>
        </authorList>
    </citation>
    <scope>NUCLEOTIDE SEQUENCE [LARGE SCALE GENOMIC DNA]</scope>
    <source>
        <strain evidence="3">JCM 4253</strain>
    </source>
</reference>
<dbReference type="Pfam" id="PF10138">
    <property type="entry name" value="vWA-TerF-like"/>
    <property type="match status" value="1"/>
</dbReference>
<dbReference type="InterPro" id="IPR019303">
    <property type="entry name" value="vWA_TerF_C"/>
</dbReference>
<organism evidence="2 3">
    <name type="scientific">Streptomyces capoamus</name>
    <dbReference type="NCBI Taxonomy" id="68183"/>
    <lineage>
        <taxon>Bacteria</taxon>
        <taxon>Bacillati</taxon>
        <taxon>Actinomycetota</taxon>
        <taxon>Actinomycetes</taxon>
        <taxon>Kitasatosporales</taxon>
        <taxon>Streptomycetaceae</taxon>
        <taxon>Streptomyces</taxon>
    </lineage>
</organism>
<proteinExistence type="predicted"/>
<dbReference type="AlphaFoldDB" id="A0A919C4R0"/>
<evidence type="ECO:0000313" key="3">
    <source>
        <dbReference type="Proteomes" id="UP000619355"/>
    </source>
</evidence>
<evidence type="ECO:0000313" key="2">
    <source>
        <dbReference type="EMBL" id="GHG49471.1"/>
    </source>
</evidence>
<accession>A0A919C4R0</accession>
<gene>
    <name evidence="2" type="ORF">GCM10018980_30310</name>
</gene>
<keyword evidence="3" id="KW-1185">Reference proteome</keyword>
<sequence length="199" mass="22745">MAADIARRAVLLASFLSETSDVDVWVYTSRAHQLPRLRPSDAVEWIEDWAVLSKDPLFTEDAVPRNRLAGYMRQHGLDGAGRDEDVALAVKDLAGRIPEDGAPTLVLFCLWAAQSDGPELADRLREEADRNVFWLFLGEYSAQDSVQEVLRRLRTEAPDIANVRLYNGWDELADTPDYFFYKGVLKPFSRWYRSGRRPR</sequence>
<name>A0A919C4R0_9ACTN</name>
<feature type="domain" description="vWA found in TerF C terminus" evidence="1">
    <location>
        <begin position="4"/>
        <end position="197"/>
    </location>
</feature>
<dbReference type="Proteomes" id="UP000619355">
    <property type="component" value="Unassembled WGS sequence"/>
</dbReference>